<reference evidence="2 3" key="1">
    <citation type="journal article" date="2020" name="Arch. Microbiol.">
        <title>The genome sequence of the giant phototrophic gammaproteobacterium Thiospirillum jenense gives insight into its physiological properties and phylogenetic relationships.</title>
        <authorList>
            <person name="Imhoff J.F."/>
            <person name="Meyer T.E."/>
            <person name="Kyndt J.A."/>
        </authorList>
    </citation>
    <scope>NUCLEOTIDE SEQUENCE [LARGE SCALE GENOMIC DNA]</scope>
    <source>
        <strain evidence="2 3">DSM 216</strain>
    </source>
</reference>
<evidence type="ECO:0000256" key="1">
    <source>
        <dbReference type="SAM" id="MobiDB-lite"/>
    </source>
</evidence>
<feature type="region of interest" description="Disordered" evidence="1">
    <location>
        <begin position="43"/>
        <end position="120"/>
    </location>
</feature>
<feature type="compositionally biased region" description="Basic residues" evidence="1">
    <location>
        <begin position="88"/>
        <end position="101"/>
    </location>
</feature>
<dbReference type="Proteomes" id="UP000548632">
    <property type="component" value="Unassembled WGS sequence"/>
</dbReference>
<dbReference type="AlphaFoldDB" id="A0A839H8A5"/>
<comment type="caution">
    <text evidence="2">The sequence shown here is derived from an EMBL/GenBank/DDBJ whole genome shotgun (WGS) entry which is preliminary data.</text>
</comment>
<protein>
    <submittedName>
        <fullName evidence="2">Uncharacterized protein</fullName>
    </submittedName>
</protein>
<evidence type="ECO:0000313" key="2">
    <source>
        <dbReference type="EMBL" id="MBB1125391.1"/>
    </source>
</evidence>
<dbReference type="RefSeq" id="WP_182582700.1">
    <property type="nucleotide sequence ID" value="NZ_JABVCQ010000006.1"/>
</dbReference>
<accession>A0A839H8A5</accession>
<keyword evidence="3" id="KW-1185">Reference proteome</keyword>
<proteinExistence type="predicted"/>
<gene>
    <name evidence="2" type="ORF">HUK38_03985</name>
</gene>
<name>A0A839H8A5_9GAMM</name>
<evidence type="ECO:0000313" key="3">
    <source>
        <dbReference type="Proteomes" id="UP000548632"/>
    </source>
</evidence>
<sequence>MNERQPISPRRRLQLLRAIPDGHRTDAEWDELNELEIMLAPENRLAPSQYRDEGNPGNQATAPVRPPHPSSHPNANANALAAGTVTNPHRRPKPPKPRGRRRGPDDNGNDGAPPATSAAE</sequence>
<dbReference type="EMBL" id="JABVCQ010000006">
    <property type="protein sequence ID" value="MBB1125391.1"/>
    <property type="molecule type" value="Genomic_DNA"/>
</dbReference>
<organism evidence="2 3">
    <name type="scientific">Thiospirillum jenense</name>
    <dbReference type="NCBI Taxonomy" id="1653858"/>
    <lineage>
        <taxon>Bacteria</taxon>
        <taxon>Pseudomonadati</taxon>
        <taxon>Pseudomonadota</taxon>
        <taxon>Gammaproteobacteria</taxon>
        <taxon>Chromatiales</taxon>
        <taxon>Chromatiaceae</taxon>
        <taxon>Thiospirillum</taxon>
    </lineage>
</organism>
<feature type="compositionally biased region" description="Low complexity" evidence="1">
    <location>
        <begin position="109"/>
        <end position="120"/>
    </location>
</feature>